<dbReference type="InterPro" id="IPR023151">
    <property type="entry name" value="PEP_util_CS"/>
</dbReference>
<evidence type="ECO:0000256" key="6">
    <source>
        <dbReference type="ARBA" id="ARBA00021623"/>
    </source>
</evidence>
<dbReference type="InterPro" id="IPR006319">
    <property type="entry name" value="PEP_synth"/>
</dbReference>
<dbReference type="NCBIfam" id="NF005057">
    <property type="entry name" value="PRK06464.1"/>
    <property type="match status" value="1"/>
</dbReference>
<evidence type="ECO:0000256" key="12">
    <source>
        <dbReference type="ARBA" id="ARBA00022842"/>
    </source>
</evidence>
<comment type="catalytic activity">
    <reaction evidence="14">
        <text>pyruvate + ATP + H2O = phosphoenolpyruvate + AMP + phosphate + 2 H(+)</text>
        <dbReference type="Rhea" id="RHEA:11364"/>
        <dbReference type="ChEBI" id="CHEBI:15361"/>
        <dbReference type="ChEBI" id="CHEBI:15377"/>
        <dbReference type="ChEBI" id="CHEBI:15378"/>
        <dbReference type="ChEBI" id="CHEBI:30616"/>
        <dbReference type="ChEBI" id="CHEBI:43474"/>
        <dbReference type="ChEBI" id="CHEBI:58702"/>
        <dbReference type="ChEBI" id="CHEBI:456215"/>
        <dbReference type="EC" id="2.7.9.2"/>
    </reaction>
</comment>
<protein>
    <recommendedName>
        <fullName evidence="6">Phosphoenolpyruvate synthase</fullName>
        <ecNumber evidence="5">2.7.9.2</ecNumber>
    </recommendedName>
    <alternativeName>
        <fullName evidence="13">Pyruvate, water dikinase</fullName>
    </alternativeName>
</protein>
<dbReference type="InterPro" id="IPR000121">
    <property type="entry name" value="PEP_util_C"/>
</dbReference>
<keyword evidence="11" id="KW-0067">ATP-binding</keyword>
<feature type="domain" description="Pyruvate phosphate dikinase AMP/ATP-binding" evidence="16">
    <location>
        <begin position="17"/>
        <end position="359"/>
    </location>
</feature>
<dbReference type="SUPFAM" id="SSF56059">
    <property type="entry name" value="Glutathione synthetase ATP-binding domain-like"/>
    <property type="match status" value="1"/>
</dbReference>
<evidence type="ECO:0000256" key="8">
    <source>
        <dbReference type="ARBA" id="ARBA00022723"/>
    </source>
</evidence>
<dbReference type="SUPFAM" id="SSF51621">
    <property type="entry name" value="Phosphoenolpyruvate/pyruvate domain"/>
    <property type="match status" value="1"/>
</dbReference>
<dbReference type="NCBIfam" id="TIGR01418">
    <property type="entry name" value="PEP_synth"/>
    <property type="match status" value="1"/>
</dbReference>
<dbReference type="InterPro" id="IPR040442">
    <property type="entry name" value="Pyrv_kinase-like_dom_sf"/>
</dbReference>
<organism evidence="18 19">
    <name type="scientific">Candidatus Kaiserbacteria bacterium GW2011_GWA2_49_19</name>
    <dbReference type="NCBI Taxonomy" id="1618669"/>
    <lineage>
        <taxon>Bacteria</taxon>
        <taxon>Candidatus Kaiseribacteriota</taxon>
    </lineage>
</organism>
<dbReference type="InterPro" id="IPR018274">
    <property type="entry name" value="PEP_util_AS"/>
</dbReference>
<dbReference type="InterPro" id="IPR013815">
    <property type="entry name" value="ATP_grasp_subdomain_1"/>
</dbReference>
<dbReference type="GO" id="GO:0008986">
    <property type="term" value="F:pyruvate, water dikinase activity"/>
    <property type="evidence" value="ECO:0007669"/>
    <property type="project" value="UniProtKB-EC"/>
</dbReference>
<comment type="function">
    <text evidence="2">Catalyzes the phosphorylation of pyruvate to phosphoenolpyruvate.</text>
</comment>
<dbReference type="FunFam" id="3.30.470.20:FF:000017">
    <property type="entry name" value="Phosphoenolpyruvate synthase"/>
    <property type="match status" value="1"/>
</dbReference>
<dbReference type="GO" id="GO:0006094">
    <property type="term" value="P:gluconeogenesis"/>
    <property type="evidence" value="ECO:0007669"/>
    <property type="project" value="UniProtKB-UniPathway"/>
</dbReference>
<evidence type="ECO:0000256" key="5">
    <source>
        <dbReference type="ARBA" id="ARBA00011996"/>
    </source>
</evidence>
<dbReference type="InterPro" id="IPR015813">
    <property type="entry name" value="Pyrv/PenolPyrv_kinase-like_dom"/>
</dbReference>
<comment type="similarity">
    <text evidence="4">Belongs to the PEP-utilizing enzyme family.</text>
</comment>
<dbReference type="GO" id="GO:0005524">
    <property type="term" value="F:ATP binding"/>
    <property type="evidence" value="ECO:0007669"/>
    <property type="project" value="UniProtKB-KW"/>
</dbReference>
<dbReference type="Gene3D" id="3.30.1490.20">
    <property type="entry name" value="ATP-grasp fold, A domain"/>
    <property type="match status" value="1"/>
</dbReference>
<evidence type="ECO:0000259" key="16">
    <source>
        <dbReference type="Pfam" id="PF01326"/>
    </source>
</evidence>
<comment type="cofactor">
    <cofactor evidence="1">
        <name>Mg(2+)</name>
        <dbReference type="ChEBI" id="CHEBI:18420"/>
    </cofactor>
</comment>
<evidence type="ECO:0000256" key="10">
    <source>
        <dbReference type="ARBA" id="ARBA00022777"/>
    </source>
</evidence>
<dbReference type="InterPro" id="IPR008279">
    <property type="entry name" value="PEP-util_enz_mobile_dom"/>
</dbReference>
<dbReference type="EC" id="2.7.9.2" evidence="5"/>
<evidence type="ECO:0000256" key="14">
    <source>
        <dbReference type="ARBA" id="ARBA00047700"/>
    </source>
</evidence>
<dbReference type="Pfam" id="PF02896">
    <property type="entry name" value="PEP-utilizers_C"/>
    <property type="match status" value="1"/>
</dbReference>
<keyword evidence="12" id="KW-0460">Magnesium</keyword>
<dbReference type="EMBL" id="LCPZ01000013">
    <property type="protein sequence ID" value="KKW08258.1"/>
    <property type="molecule type" value="Genomic_DNA"/>
</dbReference>
<gene>
    <name evidence="18" type="ORF">UY44_C0013G0011</name>
</gene>
<keyword evidence="18" id="KW-0670">Pyruvate</keyword>
<dbReference type="PATRIC" id="fig|1618669.3.peg.441"/>
<comment type="pathway">
    <text evidence="3">Carbohydrate biosynthesis; gluconeogenesis.</text>
</comment>
<dbReference type="PANTHER" id="PTHR43030:SF1">
    <property type="entry name" value="PHOSPHOENOLPYRUVATE SYNTHASE"/>
    <property type="match status" value="1"/>
</dbReference>
<dbReference type="FunFam" id="3.30.1490.20:FF:000010">
    <property type="entry name" value="Phosphoenolpyruvate synthase"/>
    <property type="match status" value="1"/>
</dbReference>
<evidence type="ECO:0000256" key="4">
    <source>
        <dbReference type="ARBA" id="ARBA00007837"/>
    </source>
</evidence>
<evidence type="ECO:0000256" key="2">
    <source>
        <dbReference type="ARBA" id="ARBA00002988"/>
    </source>
</evidence>
<reference evidence="18 19" key="1">
    <citation type="journal article" date="2015" name="Nature">
        <title>rRNA introns, odd ribosomes, and small enigmatic genomes across a large radiation of phyla.</title>
        <authorList>
            <person name="Brown C.T."/>
            <person name="Hug L.A."/>
            <person name="Thomas B.C."/>
            <person name="Sharon I."/>
            <person name="Castelle C.J."/>
            <person name="Singh A."/>
            <person name="Wilkins M.J."/>
            <person name="Williams K.H."/>
            <person name="Banfield J.F."/>
        </authorList>
    </citation>
    <scope>NUCLEOTIDE SEQUENCE [LARGE SCALE GENOMIC DNA]</scope>
</reference>
<evidence type="ECO:0000259" key="17">
    <source>
        <dbReference type="Pfam" id="PF02896"/>
    </source>
</evidence>
<sequence length="994" mass="110526">MFRYIRWFKDLTIKDIPLVGGKNASLGEMYSKLTKKGVPVPNGFALTAEAYWAFIKDNKLDKQIKAAVKDLDVKNIKFLSKAGLKIRGLILNASLPKEVETEVIKAYRELSKTATTHPASLSRGERAGMGVAVRSSATAEDLPDASFAGQQESYLNVRGESDLLLAVQKCIASLFTDRAISYREAKGFDHLAVALSVGIQQMVRSDLASAGVMFTLDTESGFNGVVLINGAYGLGEYVVKGRVTPDQFFVHKEGVNNGFKSIISRRLGSKEVKLVYGHPPTGGGTKQEKVPALDQRKYCLTDDEIIQLAKWGIKIEEHYGHPMDIEWAKDGATNKLFIVQARSETVKSRAPLNVMETYRLNKRGKVILEGVSVGQKIGQGCARVINNPSQMREFKAGEVLVTRLTDPDWEPVMRIAGAIVTEQGGKTSHAAIVSRELGIPCLVGAKKARQLVKPGEEVTVSCAEGEAGYLYHGLLPFEVEKVELKKLEPIKTEIMMNIGNPDRAFDLSFIPNDGVGLAREEFIFTNFIKVHPLACVHYRDIKDKKVKKQINELTLGYKDKTKYVVDKLAEGIALIAAAFQGKDVIVRLSDFKTNEYAALIGGANYEPKEENPMLGWRGASRYYDAKFRPAFKLECDAIKKVREEWGLKNVIVMVPFCRTVEEGRKVLATMKEFGLERGQRGLQVYVMCEIPANAILAKEFSEIFDGFSIGSNDLTQFTLGVDRDSALVSQIYDENNLAVKKLIREVIQTAHRYNRKVGICGQAPSDYPEFAEFLVQEGIDSISLNPDTVLKTRARIAAMEKKVGVRAAAKPMPAVVKTASFVGVVFLSLVLAGFSCQTISDREAQKQIKQQVEEQSLLVKHQIRQELQAKMEADKKKERAVYNESGFAEFSLNYPRGWEVRRWGNGVEFSGADGEFFKVVRQGEVAAPVVENLTTSLRWGFPAKEFITNKDGQKVKMIEIFPTGFRKKMPEFVLQGSSRYFDEILGSIKEFSGK</sequence>
<evidence type="ECO:0000256" key="3">
    <source>
        <dbReference type="ARBA" id="ARBA00004742"/>
    </source>
</evidence>
<dbReference type="InterPro" id="IPR036637">
    <property type="entry name" value="Phosphohistidine_dom_sf"/>
</dbReference>
<keyword evidence="10" id="KW-0418">Kinase</keyword>
<dbReference type="Gene3D" id="3.50.30.10">
    <property type="entry name" value="Phosphohistidine domain"/>
    <property type="match status" value="1"/>
</dbReference>
<feature type="domain" description="PEP-utilising enzyme mobile" evidence="15">
    <location>
        <begin position="394"/>
        <end position="465"/>
    </location>
</feature>
<dbReference type="Gene3D" id="3.30.470.20">
    <property type="entry name" value="ATP-grasp fold, B domain"/>
    <property type="match status" value="1"/>
</dbReference>
<dbReference type="GO" id="GO:0046872">
    <property type="term" value="F:metal ion binding"/>
    <property type="evidence" value="ECO:0007669"/>
    <property type="project" value="UniProtKB-KW"/>
</dbReference>
<dbReference type="PROSITE" id="PS00742">
    <property type="entry name" value="PEP_ENZYMES_2"/>
    <property type="match status" value="1"/>
</dbReference>
<dbReference type="Proteomes" id="UP000033965">
    <property type="component" value="Unassembled WGS sequence"/>
</dbReference>
<evidence type="ECO:0000256" key="11">
    <source>
        <dbReference type="ARBA" id="ARBA00022840"/>
    </source>
</evidence>
<dbReference type="InterPro" id="IPR002192">
    <property type="entry name" value="PPDK_AMP/ATP-bd"/>
</dbReference>
<proteinExistence type="inferred from homology"/>
<keyword evidence="8" id="KW-0479">Metal-binding</keyword>
<dbReference type="Gene3D" id="3.20.20.60">
    <property type="entry name" value="Phosphoenolpyruvate-binding domains"/>
    <property type="match status" value="1"/>
</dbReference>
<accession>A0A0G1VP66</accession>
<evidence type="ECO:0000259" key="15">
    <source>
        <dbReference type="Pfam" id="PF00391"/>
    </source>
</evidence>
<dbReference type="Pfam" id="PF01326">
    <property type="entry name" value="PPDK_N"/>
    <property type="match status" value="1"/>
</dbReference>
<dbReference type="UniPathway" id="UPA00138"/>
<evidence type="ECO:0000256" key="9">
    <source>
        <dbReference type="ARBA" id="ARBA00022741"/>
    </source>
</evidence>
<evidence type="ECO:0000256" key="13">
    <source>
        <dbReference type="ARBA" id="ARBA00033470"/>
    </source>
</evidence>
<evidence type="ECO:0000313" key="18">
    <source>
        <dbReference type="EMBL" id="KKW08258.1"/>
    </source>
</evidence>
<keyword evidence="7" id="KW-0808">Transferase</keyword>
<name>A0A0G1VP66_9BACT</name>
<dbReference type="PROSITE" id="PS00370">
    <property type="entry name" value="PEP_ENZYMES_PHOS_SITE"/>
    <property type="match status" value="1"/>
</dbReference>
<evidence type="ECO:0000256" key="1">
    <source>
        <dbReference type="ARBA" id="ARBA00001946"/>
    </source>
</evidence>
<evidence type="ECO:0000256" key="7">
    <source>
        <dbReference type="ARBA" id="ARBA00022679"/>
    </source>
</evidence>
<comment type="caution">
    <text evidence="18">The sequence shown here is derived from an EMBL/GenBank/DDBJ whole genome shotgun (WGS) entry which is preliminary data.</text>
</comment>
<evidence type="ECO:0000313" key="19">
    <source>
        <dbReference type="Proteomes" id="UP000033965"/>
    </source>
</evidence>
<dbReference type="PANTHER" id="PTHR43030">
    <property type="entry name" value="PHOSPHOENOLPYRUVATE SYNTHASE"/>
    <property type="match status" value="1"/>
</dbReference>
<keyword evidence="9" id="KW-0547">Nucleotide-binding</keyword>
<dbReference type="Pfam" id="PF00391">
    <property type="entry name" value="PEP-utilizers"/>
    <property type="match status" value="1"/>
</dbReference>
<dbReference type="SUPFAM" id="SSF52009">
    <property type="entry name" value="Phosphohistidine domain"/>
    <property type="match status" value="1"/>
</dbReference>
<feature type="domain" description="PEP-utilising enzyme C-terminal" evidence="17">
    <location>
        <begin position="487"/>
        <end position="799"/>
    </location>
</feature>
<dbReference type="AlphaFoldDB" id="A0A0G1VP66"/>